<organism evidence="1 2">
    <name type="scientific">Tengunoibacter tsumagoiensis</name>
    <dbReference type="NCBI Taxonomy" id="2014871"/>
    <lineage>
        <taxon>Bacteria</taxon>
        <taxon>Bacillati</taxon>
        <taxon>Chloroflexota</taxon>
        <taxon>Ktedonobacteria</taxon>
        <taxon>Ktedonobacterales</taxon>
        <taxon>Dictyobacteraceae</taxon>
        <taxon>Tengunoibacter</taxon>
    </lineage>
</organism>
<protein>
    <submittedName>
        <fullName evidence="1">Uncharacterized protein</fullName>
    </submittedName>
</protein>
<evidence type="ECO:0000313" key="1">
    <source>
        <dbReference type="EMBL" id="GCE15484.1"/>
    </source>
</evidence>
<dbReference type="EMBL" id="BIFR01000002">
    <property type="protein sequence ID" value="GCE15484.1"/>
    <property type="molecule type" value="Genomic_DNA"/>
</dbReference>
<proteinExistence type="predicted"/>
<dbReference type="AlphaFoldDB" id="A0A402A8J0"/>
<comment type="caution">
    <text evidence="1">The sequence shown here is derived from an EMBL/GenBank/DDBJ whole genome shotgun (WGS) entry which is preliminary data.</text>
</comment>
<sequence length="51" mass="5683">MIQLTTLYHLAKAANWPAIQWDGLHSASTLLDLAGLTGEDRERLEKHGLRA</sequence>
<dbReference type="RefSeq" id="WP_161975779.1">
    <property type="nucleotide sequence ID" value="NZ_BIFR01000002.1"/>
</dbReference>
<name>A0A402A8J0_9CHLR</name>
<evidence type="ECO:0000313" key="2">
    <source>
        <dbReference type="Proteomes" id="UP000287352"/>
    </source>
</evidence>
<dbReference type="Pfam" id="PF22531">
    <property type="entry name" value="DUF7002"/>
    <property type="match status" value="1"/>
</dbReference>
<dbReference type="InterPro" id="IPR054271">
    <property type="entry name" value="DUF7002"/>
</dbReference>
<accession>A0A402A8J0</accession>
<gene>
    <name evidence="1" type="ORF">KTT_53430</name>
</gene>
<reference evidence="2" key="1">
    <citation type="submission" date="2018-12" db="EMBL/GenBank/DDBJ databases">
        <title>Tengunoibacter tsumagoiensis gen. nov., sp. nov., Dictyobacter kobayashii sp. nov., D. alpinus sp. nov., and D. joshuensis sp. nov. and description of Dictyobacteraceae fam. nov. within the order Ktedonobacterales isolated from Tengu-no-mugimeshi.</title>
        <authorList>
            <person name="Wang C.M."/>
            <person name="Zheng Y."/>
            <person name="Sakai Y."/>
            <person name="Toyoda A."/>
            <person name="Minakuchi Y."/>
            <person name="Abe K."/>
            <person name="Yokota A."/>
            <person name="Yabe S."/>
        </authorList>
    </citation>
    <scope>NUCLEOTIDE SEQUENCE [LARGE SCALE GENOMIC DNA]</scope>
    <source>
        <strain evidence="2">Uno3</strain>
    </source>
</reference>
<keyword evidence="2" id="KW-1185">Reference proteome</keyword>
<dbReference type="Proteomes" id="UP000287352">
    <property type="component" value="Unassembled WGS sequence"/>
</dbReference>